<dbReference type="PANTHER" id="PTHR12015:SF111">
    <property type="entry name" value="C-C MOTIF CHEMOKINE 17"/>
    <property type="match status" value="1"/>
</dbReference>
<evidence type="ECO:0000256" key="5">
    <source>
        <dbReference type="ARBA" id="ARBA00022729"/>
    </source>
</evidence>
<evidence type="ECO:0000256" key="3">
    <source>
        <dbReference type="ARBA" id="ARBA00022514"/>
    </source>
</evidence>
<feature type="signal peptide" evidence="8">
    <location>
        <begin position="1"/>
        <end position="40"/>
    </location>
</feature>
<dbReference type="SUPFAM" id="SSF54117">
    <property type="entry name" value="Interleukin 8-like chemokines"/>
    <property type="match status" value="1"/>
</dbReference>
<evidence type="ECO:0000259" key="9">
    <source>
        <dbReference type="SMART" id="SM00199"/>
    </source>
</evidence>
<evidence type="ECO:0000256" key="6">
    <source>
        <dbReference type="ARBA" id="ARBA00023157"/>
    </source>
</evidence>
<dbReference type="GeneTree" id="ENSGT01030000234821"/>
<evidence type="ECO:0000256" key="1">
    <source>
        <dbReference type="ARBA" id="ARBA00004613"/>
    </source>
</evidence>
<keyword evidence="5 8" id="KW-0732">Signal</keyword>
<dbReference type="Pfam" id="PF00048">
    <property type="entry name" value="IL8"/>
    <property type="match status" value="1"/>
</dbReference>
<evidence type="ECO:0000256" key="7">
    <source>
        <dbReference type="ARBA" id="ARBA00023198"/>
    </source>
</evidence>
<dbReference type="InterPro" id="IPR036048">
    <property type="entry name" value="Interleukin_8-like_sf"/>
</dbReference>
<evidence type="ECO:0000256" key="2">
    <source>
        <dbReference type="ARBA" id="ARBA00022500"/>
    </source>
</evidence>
<keyword evidence="6" id="KW-1015">Disulfide bond</keyword>
<sequence>MHLQDRGGASTRRPNTKTRMQTATVTLLVITAVLWSNTEAFSDTAVDCCLTTKDTRIPIQIVASYFHQTTESGCAIPATVFITKKDKKLCAPPEKNGWITKIITHLDKKKTSQ</sequence>
<reference evidence="10" key="1">
    <citation type="submission" date="2025-08" db="UniProtKB">
        <authorList>
            <consortium name="Ensembl"/>
        </authorList>
    </citation>
    <scope>IDENTIFICATION</scope>
</reference>
<reference evidence="10" key="2">
    <citation type="submission" date="2025-09" db="UniProtKB">
        <authorList>
            <consortium name="Ensembl"/>
        </authorList>
    </citation>
    <scope>IDENTIFICATION</scope>
</reference>
<dbReference type="GO" id="GO:0006954">
    <property type="term" value="P:inflammatory response"/>
    <property type="evidence" value="ECO:0007669"/>
    <property type="project" value="UniProtKB-KW"/>
</dbReference>
<dbReference type="InterPro" id="IPR001811">
    <property type="entry name" value="Chemokine_IL8-like_dom"/>
</dbReference>
<organism evidence="10 11">
    <name type="scientific">Cyprinus carpio carpio</name>
    <dbReference type="NCBI Taxonomy" id="630221"/>
    <lineage>
        <taxon>Eukaryota</taxon>
        <taxon>Metazoa</taxon>
        <taxon>Chordata</taxon>
        <taxon>Craniata</taxon>
        <taxon>Vertebrata</taxon>
        <taxon>Euteleostomi</taxon>
        <taxon>Actinopterygii</taxon>
        <taxon>Neopterygii</taxon>
        <taxon>Teleostei</taxon>
        <taxon>Ostariophysi</taxon>
        <taxon>Cypriniformes</taxon>
        <taxon>Cyprinidae</taxon>
        <taxon>Cyprininae</taxon>
        <taxon>Cyprinus</taxon>
    </lineage>
</organism>
<keyword evidence="4" id="KW-0964">Secreted</keyword>
<protein>
    <submittedName>
        <fullName evidence="10">Chemokine (C-C motif) ligand 19a, tandem duplicate 2</fullName>
    </submittedName>
</protein>
<dbReference type="GO" id="GO:0006955">
    <property type="term" value="P:immune response"/>
    <property type="evidence" value="ECO:0007669"/>
    <property type="project" value="InterPro"/>
</dbReference>
<evidence type="ECO:0000256" key="8">
    <source>
        <dbReference type="SAM" id="SignalP"/>
    </source>
</evidence>
<evidence type="ECO:0000313" key="10">
    <source>
        <dbReference type="Ensembl" id="ENSCCRP00000114654.1"/>
    </source>
</evidence>
<dbReference type="AlphaFoldDB" id="A0A9J7Y3U2"/>
<keyword evidence="7" id="KW-0395">Inflammatory response</keyword>
<evidence type="ECO:0000256" key="4">
    <source>
        <dbReference type="ARBA" id="ARBA00022525"/>
    </source>
</evidence>
<dbReference type="InterPro" id="IPR039809">
    <property type="entry name" value="Chemokine_b/g/d"/>
</dbReference>
<accession>A0A9J7Y3U2</accession>
<keyword evidence="11" id="KW-1185">Reference proteome</keyword>
<keyword evidence="3" id="KW-0202">Cytokine</keyword>
<dbReference type="PANTHER" id="PTHR12015">
    <property type="entry name" value="SMALL INDUCIBLE CYTOKINE A"/>
    <property type="match status" value="1"/>
</dbReference>
<comment type="subcellular location">
    <subcellularLocation>
        <location evidence="1">Secreted</location>
    </subcellularLocation>
</comment>
<name>A0A9J7Y3U2_CYPCA</name>
<dbReference type="Proteomes" id="UP001108240">
    <property type="component" value="Unplaced"/>
</dbReference>
<dbReference type="Gene3D" id="2.40.50.40">
    <property type="match status" value="1"/>
</dbReference>
<dbReference type="GO" id="GO:0005615">
    <property type="term" value="C:extracellular space"/>
    <property type="evidence" value="ECO:0007669"/>
    <property type="project" value="UniProtKB-KW"/>
</dbReference>
<dbReference type="GO" id="GO:0008009">
    <property type="term" value="F:chemokine activity"/>
    <property type="evidence" value="ECO:0007669"/>
    <property type="project" value="InterPro"/>
</dbReference>
<feature type="chain" id="PRO_5039935186" evidence="8">
    <location>
        <begin position="41"/>
        <end position="113"/>
    </location>
</feature>
<dbReference type="SMART" id="SM00199">
    <property type="entry name" value="SCY"/>
    <property type="match status" value="1"/>
</dbReference>
<dbReference type="Ensembl" id="ENSCCRT00000175736.1">
    <property type="protein sequence ID" value="ENSCCRP00000114654.1"/>
    <property type="gene ID" value="ENSCCRG00000058338.1"/>
</dbReference>
<dbReference type="FunFam" id="2.40.50.40:FF:000012">
    <property type="entry name" value="C-C motif chemokine"/>
    <property type="match status" value="1"/>
</dbReference>
<keyword evidence="2" id="KW-0145">Chemotaxis</keyword>
<feature type="domain" description="Chemokine interleukin-8-like" evidence="9">
    <location>
        <begin position="45"/>
        <end position="106"/>
    </location>
</feature>
<evidence type="ECO:0000313" key="11">
    <source>
        <dbReference type="Proteomes" id="UP001108240"/>
    </source>
</evidence>
<proteinExistence type="predicted"/>